<proteinExistence type="predicted"/>
<dbReference type="PANTHER" id="PTHR34800">
    <property type="entry name" value="TETRAPYRROLE-BINDING PROTEIN, CHLOROPLASTIC"/>
    <property type="match status" value="1"/>
</dbReference>
<dbReference type="PATRIC" id="fig|1173027.3.peg.1787"/>
<gene>
    <name evidence="3" type="ORF">Mic7113_1614</name>
</gene>
<dbReference type="GO" id="GO:0004197">
    <property type="term" value="F:cysteine-type endopeptidase activity"/>
    <property type="evidence" value="ECO:0007669"/>
    <property type="project" value="InterPro"/>
</dbReference>
<dbReference type="SUPFAM" id="SSF52129">
    <property type="entry name" value="Caspase-like"/>
    <property type="match status" value="1"/>
</dbReference>
<dbReference type="RefSeq" id="WP_015181641.1">
    <property type="nucleotide sequence ID" value="NC_019738.1"/>
</dbReference>
<dbReference type="KEGG" id="mic:Mic7113_1614"/>
<dbReference type="Proteomes" id="UP000010471">
    <property type="component" value="Chromosome"/>
</dbReference>
<evidence type="ECO:0000313" key="3">
    <source>
        <dbReference type="EMBL" id="AFZ17485.1"/>
    </source>
</evidence>
<reference evidence="3 4" key="1">
    <citation type="submission" date="2012-06" db="EMBL/GenBank/DDBJ databases">
        <title>Finished chromosome of genome of Microcoleus sp. PCC 7113.</title>
        <authorList>
            <consortium name="US DOE Joint Genome Institute"/>
            <person name="Gugger M."/>
            <person name="Coursin T."/>
            <person name="Rippka R."/>
            <person name="Tandeau De Marsac N."/>
            <person name="Huntemann M."/>
            <person name="Wei C.-L."/>
            <person name="Han J."/>
            <person name="Detter J.C."/>
            <person name="Han C."/>
            <person name="Tapia R."/>
            <person name="Chen A."/>
            <person name="Kyrpides N."/>
            <person name="Mavromatis K."/>
            <person name="Markowitz V."/>
            <person name="Szeto E."/>
            <person name="Ivanova N."/>
            <person name="Pagani I."/>
            <person name="Pati A."/>
            <person name="Goodwin L."/>
            <person name="Nordberg H.P."/>
            <person name="Cantor M.N."/>
            <person name="Hua S.X."/>
            <person name="Woyke T."/>
            <person name="Kerfeld C.A."/>
        </authorList>
    </citation>
    <scope>NUCLEOTIDE SEQUENCE [LARGE SCALE GENOMIC DNA]</scope>
    <source>
        <strain evidence="3 4">PCC 7113</strain>
    </source>
</reference>
<name>K9WAS7_9CYAN</name>
<accession>K9WAS7</accession>
<dbReference type="STRING" id="1173027.Mic7113_1614"/>
<protein>
    <submittedName>
        <fullName evidence="3">Uncharacterized protein</fullName>
    </submittedName>
</protein>
<dbReference type="HOGENOM" id="CLU_027134_0_0_3"/>
<keyword evidence="4" id="KW-1185">Reference proteome</keyword>
<dbReference type="InterPro" id="IPR037215">
    <property type="entry name" value="GUN4-like_sf"/>
</dbReference>
<dbReference type="EMBL" id="CP003630">
    <property type="protein sequence ID" value="AFZ17485.1"/>
    <property type="molecule type" value="Genomic_DNA"/>
</dbReference>
<evidence type="ECO:0000259" key="2">
    <source>
        <dbReference type="Pfam" id="PF05419"/>
    </source>
</evidence>
<dbReference type="InterPro" id="IPR008629">
    <property type="entry name" value="GUN4-like"/>
</dbReference>
<dbReference type="NCBIfam" id="NF047832">
    <property type="entry name" value="caspase_w_EACC1"/>
    <property type="match status" value="1"/>
</dbReference>
<dbReference type="Pfam" id="PF00656">
    <property type="entry name" value="Peptidase_C14"/>
    <property type="match status" value="1"/>
</dbReference>
<dbReference type="Gene3D" id="1.25.40.620">
    <property type="match status" value="1"/>
</dbReference>
<dbReference type="AlphaFoldDB" id="K9WAS7"/>
<dbReference type="Gene3D" id="1.10.10.1770">
    <property type="entry name" value="Gun4-like"/>
    <property type="match status" value="1"/>
</dbReference>
<evidence type="ECO:0000259" key="1">
    <source>
        <dbReference type="Pfam" id="PF00656"/>
    </source>
</evidence>
<feature type="domain" description="GUN4-like" evidence="2">
    <location>
        <begin position="396"/>
        <end position="526"/>
    </location>
</feature>
<dbReference type="InterPro" id="IPR029030">
    <property type="entry name" value="Caspase-like_dom_sf"/>
</dbReference>
<dbReference type="PANTHER" id="PTHR34800:SF1">
    <property type="entry name" value="TETRAPYRROLE-BINDING PROTEIN, CHLOROPLASTIC"/>
    <property type="match status" value="1"/>
</dbReference>
<feature type="domain" description="Peptidase C14 caspase" evidence="1">
    <location>
        <begin position="3"/>
        <end position="219"/>
    </location>
</feature>
<dbReference type="SUPFAM" id="SSF140869">
    <property type="entry name" value="GUN4-like"/>
    <property type="match status" value="1"/>
</dbReference>
<dbReference type="InterPro" id="IPR011600">
    <property type="entry name" value="Pept_C14_caspase"/>
</dbReference>
<dbReference type="Gene3D" id="3.40.50.1460">
    <property type="match status" value="1"/>
</dbReference>
<sequence>MVKMALLIGVSQYGAGFNQLPAAAKDVAAMQRVWQHPDMGDFDEVIPLIDPEPQEMGIAIENLFGDRNRDDLLLLYFSGHGVKDESGTLYLATRATRKNERGGLIRSTAIAARFVQEIMSYSRARRQAVILDCCFSGAFAEGLLAKDDSSVDIRTQLGGEGRVILTSSTSTQYSFAQEGSDLSIYTRFLVEGIETGAADLDEDEVISADELHEYASIRVQKASPAMKPEIYTVKEGYKIILAKVPIGNPNLKYRKEVERYVYRGKISPVGRRILNAKRDSLGLPREEATVIEAEVLKPYREYKKKVHEYEQALREAIEHEYPLSDYIRGELQDLQKVLGLRDEDIAPIEMRILTQIDSVFAFLDSDSSPTQLARVALDAQLGKLTSELDYEEKKEEKKGVDYTRLQEFLAAGEWQKADRETEAVMLKVSGREQEGWLTESDMEMFPCQDLRTIDELWVKYSKGRFGFSVQKRIWMEIENSIQDDKVDIWKYFGDKVGWRVNDYWVGYRNLRFSLDAPEGHLPGWVFVSGFVAGGFFGGGLFYRVEACDEIAV</sequence>
<dbReference type="Pfam" id="PF05419">
    <property type="entry name" value="GUN4"/>
    <property type="match status" value="1"/>
</dbReference>
<dbReference type="eggNOG" id="COG4249">
    <property type="taxonomic scope" value="Bacteria"/>
</dbReference>
<dbReference type="GO" id="GO:0006508">
    <property type="term" value="P:proteolysis"/>
    <property type="evidence" value="ECO:0007669"/>
    <property type="project" value="InterPro"/>
</dbReference>
<organism evidence="3 4">
    <name type="scientific">Allocoleopsis franciscana PCC 7113</name>
    <dbReference type="NCBI Taxonomy" id="1173027"/>
    <lineage>
        <taxon>Bacteria</taxon>
        <taxon>Bacillati</taxon>
        <taxon>Cyanobacteriota</taxon>
        <taxon>Cyanophyceae</taxon>
        <taxon>Coleofasciculales</taxon>
        <taxon>Coleofasciculaceae</taxon>
        <taxon>Allocoleopsis</taxon>
        <taxon>Allocoleopsis franciscana</taxon>
    </lineage>
</organism>
<dbReference type="GO" id="GO:0046906">
    <property type="term" value="F:tetrapyrrole binding"/>
    <property type="evidence" value="ECO:0007669"/>
    <property type="project" value="TreeGrafter"/>
</dbReference>
<evidence type="ECO:0000313" key="4">
    <source>
        <dbReference type="Proteomes" id="UP000010471"/>
    </source>
</evidence>
<dbReference type="CDD" id="cd16383">
    <property type="entry name" value="GUN4"/>
    <property type="match status" value="1"/>
</dbReference>